<accession>D5EI87</accession>
<dbReference type="GO" id="GO:0015562">
    <property type="term" value="F:efflux transmembrane transporter activity"/>
    <property type="evidence" value="ECO:0007669"/>
    <property type="project" value="InterPro"/>
</dbReference>
<dbReference type="RefSeq" id="WP_013044843.1">
    <property type="nucleotide sequence ID" value="NC_014008.1"/>
</dbReference>
<gene>
    <name evidence="2" type="ordered locus">Caka_3114</name>
</gene>
<dbReference type="STRING" id="583355.Caka_3114"/>
<reference evidence="2 3" key="1">
    <citation type="journal article" date="2010" name="Stand. Genomic Sci.">
        <title>Complete genome sequence of Coraliomargarita akajimensis type strain (04OKA010-24).</title>
        <authorList>
            <person name="Mavromatis K."/>
            <person name="Abt B."/>
            <person name="Brambilla E."/>
            <person name="Lapidus A."/>
            <person name="Copeland A."/>
            <person name="Deshpande S."/>
            <person name="Nolan M."/>
            <person name="Lucas S."/>
            <person name="Tice H."/>
            <person name="Cheng J.F."/>
            <person name="Han C."/>
            <person name="Detter J.C."/>
            <person name="Woyke T."/>
            <person name="Goodwin L."/>
            <person name="Pitluck S."/>
            <person name="Held B."/>
            <person name="Brettin T."/>
            <person name="Tapia R."/>
            <person name="Ivanova N."/>
            <person name="Mikhailova N."/>
            <person name="Pati A."/>
            <person name="Liolios K."/>
            <person name="Chen A."/>
            <person name="Palaniappan K."/>
            <person name="Land M."/>
            <person name="Hauser L."/>
            <person name="Chang Y.J."/>
            <person name="Jeffries C.D."/>
            <person name="Rohde M."/>
            <person name="Goker M."/>
            <person name="Bristow J."/>
            <person name="Eisen J.A."/>
            <person name="Markowitz V."/>
            <person name="Hugenholtz P."/>
            <person name="Klenk H.P."/>
            <person name="Kyrpides N.C."/>
        </authorList>
    </citation>
    <scope>NUCLEOTIDE SEQUENCE [LARGE SCALE GENOMIC DNA]</scope>
    <source>
        <strain evidence="3">DSM 45221 / IAM 15411 / JCM 23193 / KCTC 12865</strain>
    </source>
</reference>
<evidence type="ECO:0000313" key="3">
    <source>
        <dbReference type="Proteomes" id="UP000000925"/>
    </source>
</evidence>
<evidence type="ECO:0000313" key="2">
    <source>
        <dbReference type="EMBL" id="ADE56127.1"/>
    </source>
</evidence>
<dbReference type="HOGENOM" id="CLU_619249_0_0_0"/>
<dbReference type="Gene3D" id="1.20.1600.10">
    <property type="entry name" value="Outer membrane efflux proteins (OEP)"/>
    <property type="match status" value="1"/>
</dbReference>
<evidence type="ECO:0000256" key="1">
    <source>
        <dbReference type="SAM" id="SignalP"/>
    </source>
</evidence>
<dbReference type="eggNOG" id="COG1538">
    <property type="taxonomic scope" value="Bacteria"/>
</dbReference>
<feature type="chain" id="PRO_5003070732" evidence="1">
    <location>
        <begin position="24"/>
        <end position="442"/>
    </location>
</feature>
<dbReference type="EMBL" id="CP001998">
    <property type="protein sequence ID" value="ADE56127.1"/>
    <property type="molecule type" value="Genomic_DNA"/>
</dbReference>
<organism evidence="2 3">
    <name type="scientific">Coraliomargarita akajimensis (strain DSM 45221 / IAM 15411 / JCM 23193 / KCTC 12865 / 04OKA010-24)</name>
    <dbReference type="NCBI Taxonomy" id="583355"/>
    <lineage>
        <taxon>Bacteria</taxon>
        <taxon>Pseudomonadati</taxon>
        <taxon>Verrucomicrobiota</taxon>
        <taxon>Opitutia</taxon>
        <taxon>Puniceicoccales</taxon>
        <taxon>Coraliomargaritaceae</taxon>
        <taxon>Coraliomargarita</taxon>
    </lineage>
</organism>
<name>D5EI87_CORAD</name>
<dbReference type="Proteomes" id="UP000000925">
    <property type="component" value="Chromosome"/>
</dbReference>
<dbReference type="AlphaFoldDB" id="D5EI87"/>
<feature type="signal peptide" evidence="1">
    <location>
        <begin position="1"/>
        <end position="23"/>
    </location>
</feature>
<protein>
    <submittedName>
        <fullName evidence="2">Outer membrane protein-like protein</fullName>
    </submittedName>
</protein>
<keyword evidence="3" id="KW-1185">Reference proteome</keyword>
<sequence>MSCLSSHIVAVLFSTASLLSASAECGVGLEALVAAAVEQHPELELARGQVAVGQIYEAELPWWGAPELRLGYGRDTAVEDDLRASTYPDHRYAAALRFFPKNPWERSAQMRQLRSGTRLLQLDLDEQQQQIAAEVKWLYWEGSYLRLQMELQSQLLTIQEQSVARGRALLGSGQITLGQSLSSKLDYMDLSLAQEALQAEIDEIDRQLQALCGVAPETIEFATARPLTESDFDFAYEDWAVRALESRADVLRYGELQVNAKAELDTIEARRIPWLKHVQTHYRVTNSFGAEDAAGIEVAIELPFFSSDAGEKRAANQLLQSYRAQAGQGRRSVELQVASLIEAFHGLKRQWRARAPQLERMSDELETVIETMEAQGSVVNENYWDARIALIELDLRELEQQRSYQALLLRAEHVVGGVVGLPTSFEVSVETEIEEADASSGK</sequence>
<dbReference type="SUPFAM" id="SSF56954">
    <property type="entry name" value="Outer membrane efflux proteins (OEP)"/>
    <property type="match status" value="1"/>
</dbReference>
<proteinExistence type="predicted"/>
<keyword evidence="1" id="KW-0732">Signal</keyword>
<dbReference type="KEGG" id="caa:Caka_3114"/>